<keyword evidence="2" id="KW-1185">Reference proteome</keyword>
<evidence type="ECO:0000259" key="1">
    <source>
        <dbReference type="PROSITE" id="PS50181"/>
    </source>
</evidence>
<dbReference type="SUPFAM" id="SSF52047">
    <property type="entry name" value="RNI-like"/>
    <property type="match status" value="1"/>
</dbReference>
<feature type="domain" description="F-box" evidence="1">
    <location>
        <begin position="1"/>
        <end position="46"/>
    </location>
</feature>
<name>A0A6J1T300_FRAOC</name>
<dbReference type="InterPro" id="IPR036047">
    <property type="entry name" value="F-box-like_dom_sf"/>
</dbReference>
<dbReference type="Pfam" id="PF12937">
    <property type="entry name" value="F-box-like"/>
    <property type="match status" value="1"/>
</dbReference>
<gene>
    <name evidence="3" type="primary">LOC113211026</name>
</gene>
<dbReference type="RefSeq" id="XP_026285046.1">
    <property type="nucleotide sequence ID" value="XM_026429261.2"/>
</dbReference>
<proteinExistence type="predicted"/>
<organism evidence="2 3">
    <name type="scientific">Frankliniella occidentalis</name>
    <name type="common">Western flower thrips</name>
    <name type="synonym">Euthrips occidentalis</name>
    <dbReference type="NCBI Taxonomy" id="133901"/>
    <lineage>
        <taxon>Eukaryota</taxon>
        <taxon>Metazoa</taxon>
        <taxon>Ecdysozoa</taxon>
        <taxon>Arthropoda</taxon>
        <taxon>Hexapoda</taxon>
        <taxon>Insecta</taxon>
        <taxon>Pterygota</taxon>
        <taxon>Neoptera</taxon>
        <taxon>Paraneoptera</taxon>
        <taxon>Thysanoptera</taxon>
        <taxon>Terebrantia</taxon>
        <taxon>Thripoidea</taxon>
        <taxon>Thripidae</taxon>
        <taxon>Frankliniella</taxon>
    </lineage>
</organism>
<dbReference type="AlphaFoldDB" id="A0A6J1T300"/>
<evidence type="ECO:0000313" key="2">
    <source>
        <dbReference type="Proteomes" id="UP000504606"/>
    </source>
</evidence>
<dbReference type="SUPFAM" id="SSF81383">
    <property type="entry name" value="F-box domain"/>
    <property type="match status" value="1"/>
</dbReference>
<dbReference type="PROSITE" id="PS50181">
    <property type="entry name" value="FBOX"/>
    <property type="match status" value="1"/>
</dbReference>
<dbReference type="OrthoDB" id="10257471at2759"/>
<protein>
    <submittedName>
        <fullName evidence="3">Uncharacterized protein LOC113211026</fullName>
    </submittedName>
</protein>
<dbReference type="Proteomes" id="UP000504606">
    <property type="component" value="Unplaced"/>
</dbReference>
<accession>A0A6J1T300</accession>
<dbReference type="SMART" id="SM00256">
    <property type="entry name" value="FBOX"/>
    <property type="match status" value="1"/>
</dbReference>
<dbReference type="InterPro" id="IPR001810">
    <property type="entry name" value="F-box_dom"/>
</dbReference>
<dbReference type="GeneID" id="113211026"/>
<dbReference type="Gene3D" id="1.20.1280.50">
    <property type="match status" value="1"/>
</dbReference>
<dbReference type="InterPro" id="IPR032675">
    <property type="entry name" value="LRR_dom_sf"/>
</dbReference>
<dbReference type="Gene3D" id="3.80.10.10">
    <property type="entry name" value="Ribonuclease Inhibitor"/>
    <property type="match status" value="1"/>
</dbReference>
<sequence>MELTALPDDALVAVMQLLDVRDLLSCRLACRRLGELALHPDAWRRRALDLFPDSVRCICPMLRLAPCALSMHVEFPGSLWRHGDTSSAEAITTSKCAVNILRVLVDEHCGVLDAKALILQQHSLGRLKELRLYLLCNRQQDESLLLRTVASMPSLERLWIVTSGKDRKPTPIPTRLRITPSLKSFACDSGKNWPFIHRMLSRHAATLETVLVSGLRTPLSIVPLVTGMPNLTSLKCDCSPGIKGILGAASLRELHLVITSFGGRGAEAADVTAAADGVLEAAELLRRAEHLRAVTLEYTPALFCTEVFGADLVLALASSGRSRLETLCIEDYGGVRPSGFPQLQPLVSALPGLPSLLHLKVAADADIASELLSAISPASAPALQSVELPLRGRRAHTWLHGDAVKAAFSANPSLHIKMRFPLCGDDDCETCELARHHEPLSRRSHNQKSNLGLFSHDPKEKCLQGHSSDRPWVRVPVT</sequence>
<evidence type="ECO:0000313" key="3">
    <source>
        <dbReference type="RefSeq" id="XP_026285046.1"/>
    </source>
</evidence>
<reference evidence="3" key="1">
    <citation type="submission" date="2025-08" db="UniProtKB">
        <authorList>
            <consortium name="RefSeq"/>
        </authorList>
    </citation>
    <scope>IDENTIFICATION</scope>
    <source>
        <tissue evidence="3">Whole organism</tissue>
    </source>
</reference>
<dbReference type="KEGG" id="foc:113211026"/>